<organism evidence="8 9">
    <name type="scientific">Parasphingopyxis lamellibrachiae</name>
    <dbReference type="NCBI Taxonomy" id="680125"/>
    <lineage>
        <taxon>Bacteria</taxon>
        <taxon>Pseudomonadati</taxon>
        <taxon>Pseudomonadota</taxon>
        <taxon>Alphaproteobacteria</taxon>
        <taxon>Sphingomonadales</taxon>
        <taxon>Sphingomonadaceae</taxon>
        <taxon>Parasphingopyxis</taxon>
    </lineage>
</organism>
<keyword evidence="1 5" id="KW-0963">Cytoplasm</keyword>
<dbReference type="InterPro" id="IPR002676">
    <property type="entry name" value="RimM_N"/>
</dbReference>
<dbReference type="EMBL" id="QRDP01000004">
    <property type="protein sequence ID" value="RED15475.1"/>
    <property type="molecule type" value="Genomic_DNA"/>
</dbReference>
<keyword evidence="2 5" id="KW-0690">Ribosome biogenesis</keyword>
<dbReference type="Pfam" id="PF01782">
    <property type="entry name" value="RimM"/>
    <property type="match status" value="1"/>
</dbReference>
<comment type="subcellular location">
    <subcellularLocation>
        <location evidence="5">Cytoplasm</location>
    </subcellularLocation>
</comment>
<evidence type="ECO:0000256" key="5">
    <source>
        <dbReference type="HAMAP-Rule" id="MF_00014"/>
    </source>
</evidence>
<keyword evidence="9" id="KW-1185">Reference proteome</keyword>
<keyword evidence="4 5" id="KW-0143">Chaperone</keyword>
<feature type="domain" description="Ribosome maturation factor RimM PRC barrel" evidence="7">
    <location>
        <begin position="97"/>
        <end position="150"/>
    </location>
</feature>
<comment type="function">
    <text evidence="5">An accessory protein needed during the final step in the assembly of 30S ribosomal subunit, possibly for assembly of the head region. Essential for efficient processing of 16S rRNA. May be needed both before and after RbfA during the maturation of 16S rRNA. It has affinity for free ribosomal 30S subunits but not for 70S ribosomes.</text>
</comment>
<evidence type="ECO:0000256" key="2">
    <source>
        <dbReference type="ARBA" id="ARBA00022517"/>
    </source>
</evidence>
<dbReference type="Proteomes" id="UP000256310">
    <property type="component" value="Unassembled WGS sequence"/>
</dbReference>
<evidence type="ECO:0000256" key="4">
    <source>
        <dbReference type="ARBA" id="ARBA00023186"/>
    </source>
</evidence>
<comment type="caution">
    <text evidence="8">The sequence shown here is derived from an EMBL/GenBank/DDBJ whole genome shotgun (WGS) entry which is preliminary data.</text>
</comment>
<feature type="domain" description="RimM N-terminal" evidence="6">
    <location>
        <begin position="8"/>
        <end position="84"/>
    </location>
</feature>
<dbReference type="Pfam" id="PF24986">
    <property type="entry name" value="PRC_RimM"/>
    <property type="match status" value="1"/>
</dbReference>
<dbReference type="InterPro" id="IPR011961">
    <property type="entry name" value="RimM"/>
</dbReference>
<dbReference type="SUPFAM" id="SSF50346">
    <property type="entry name" value="PRC-barrel domain"/>
    <property type="match status" value="1"/>
</dbReference>
<evidence type="ECO:0000259" key="6">
    <source>
        <dbReference type="Pfam" id="PF01782"/>
    </source>
</evidence>
<keyword evidence="3 5" id="KW-0698">rRNA processing</keyword>
<dbReference type="PANTHER" id="PTHR33692:SF1">
    <property type="entry name" value="RIBOSOME MATURATION FACTOR RIMM"/>
    <property type="match status" value="1"/>
</dbReference>
<dbReference type="SUPFAM" id="SSF50447">
    <property type="entry name" value="Translation proteins"/>
    <property type="match status" value="1"/>
</dbReference>
<dbReference type="PANTHER" id="PTHR33692">
    <property type="entry name" value="RIBOSOME MATURATION FACTOR RIMM"/>
    <property type="match status" value="1"/>
</dbReference>
<comment type="subunit">
    <text evidence="5">Binds ribosomal protein uS19.</text>
</comment>
<dbReference type="RefSeq" id="WP_116234992.1">
    <property type="nucleotide sequence ID" value="NZ_QRDP01000004.1"/>
</dbReference>
<proteinExistence type="inferred from homology"/>
<evidence type="ECO:0000256" key="1">
    <source>
        <dbReference type="ARBA" id="ARBA00022490"/>
    </source>
</evidence>
<protein>
    <recommendedName>
        <fullName evidence="5">Ribosome maturation factor RimM</fullName>
    </recommendedName>
</protein>
<accession>A0A3D9FCF6</accession>
<dbReference type="InterPro" id="IPR056792">
    <property type="entry name" value="PRC_RimM"/>
</dbReference>
<gene>
    <name evidence="5" type="primary">rimM</name>
    <name evidence="8" type="ORF">DFR46_0469</name>
</gene>
<name>A0A3D9FCF6_9SPHN</name>
<dbReference type="InterPro" id="IPR036976">
    <property type="entry name" value="RimM_N_sf"/>
</dbReference>
<dbReference type="AlphaFoldDB" id="A0A3D9FCF6"/>
<dbReference type="GO" id="GO:0043022">
    <property type="term" value="F:ribosome binding"/>
    <property type="evidence" value="ECO:0007669"/>
    <property type="project" value="InterPro"/>
</dbReference>
<dbReference type="GO" id="GO:0005840">
    <property type="term" value="C:ribosome"/>
    <property type="evidence" value="ECO:0007669"/>
    <property type="project" value="InterPro"/>
</dbReference>
<dbReference type="GO" id="GO:0042274">
    <property type="term" value="P:ribosomal small subunit biogenesis"/>
    <property type="evidence" value="ECO:0007669"/>
    <property type="project" value="UniProtKB-UniRule"/>
</dbReference>
<dbReference type="InterPro" id="IPR009000">
    <property type="entry name" value="Transl_B-barrel_sf"/>
</dbReference>
<dbReference type="NCBIfam" id="TIGR02273">
    <property type="entry name" value="16S_RimM"/>
    <property type="match status" value="1"/>
</dbReference>
<dbReference type="GO" id="GO:0005737">
    <property type="term" value="C:cytoplasm"/>
    <property type="evidence" value="ECO:0007669"/>
    <property type="project" value="UniProtKB-SubCell"/>
</dbReference>
<evidence type="ECO:0000256" key="3">
    <source>
        <dbReference type="ARBA" id="ARBA00022552"/>
    </source>
</evidence>
<dbReference type="Gene3D" id="2.40.30.60">
    <property type="entry name" value="RimM"/>
    <property type="match status" value="1"/>
</dbReference>
<comment type="similarity">
    <text evidence="5">Belongs to the RimM family.</text>
</comment>
<evidence type="ECO:0000313" key="8">
    <source>
        <dbReference type="EMBL" id="RED15475.1"/>
    </source>
</evidence>
<reference evidence="8 9" key="1">
    <citation type="submission" date="2018-07" db="EMBL/GenBank/DDBJ databases">
        <title>Genomic Encyclopedia of Type Strains, Phase IV (KMG-IV): sequencing the most valuable type-strain genomes for metagenomic binning, comparative biology and taxonomic classification.</title>
        <authorList>
            <person name="Goeker M."/>
        </authorList>
    </citation>
    <scope>NUCLEOTIDE SEQUENCE [LARGE SCALE GENOMIC DNA]</scope>
    <source>
        <strain evidence="8 9">DSM 26725</strain>
    </source>
</reference>
<comment type="domain">
    <text evidence="5">The PRC barrel domain binds ribosomal protein uS19.</text>
</comment>
<evidence type="ECO:0000313" key="9">
    <source>
        <dbReference type="Proteomes" id="UP000256310"/>
    </source>
</evidence>
<dbReference type="GO" id="GO:0006364">
    <property type="term" value="P:rRNA processing"/>
    <property type="evidence" value="ECO:0007669"/>
    <property type="project" value="UniProtKB-UniRule"/>
</dbReference>
<sequence length="158" mass="17015">MADKRITLAVIAGAQGIGGEVRLKLFAESLGSLKRHKTFEVGGKTLTLKSVRQTSKMPVARFAEITDRNGAEAWRGAKLTIPRDALPPLEEGEYYHIDLIGLPCVTENGDPVGEVIAVENFGAGDILEIRKPGGSDFMVPMKAATTSETEITLDSDFL</sequence>
<evidence type="ECO:0000259" key="7">
    <source>
        <dbReference type="Pfam" id="PF24986"/>
    </source>
</evidence>
<dbReference type="Gene3D" id="2.30.30.240">
    <property type="entry name" value="PRC-barrel domain"/>
    <property type="match status" value="1"/>
</dbReference>
<dbReference type="OrthoDB" id="9788191at2"/>
<dbReference type="HAMAP" id="MF_00014">
    <property type="entry name" value="Ribosome_mat_RimM"/>
    <property type="match status" value="1"/>
</dbReference>
<dbReference type="InterPro" id="IPR011033">
    <property type="entry name" value="PRC_barrel-like_sf"/>
</dbReference>